<dbReference type="GO" id="GO:0016117">
    <property type="term" value="P:carotenoid biosynthetic process"/>
    <property type="evidence" value="ECO:0007669"/>
    <property type="project" value="UniProtKB-ARBA"/>
</dbReference>
<evidence type="ECO:0000313" key="4">
    <source>
        <dbReference type="EMBL" id="VFK10441.1"/>
    </source>
</evidence>
<name>A0A450W069_9GAMM</name>
<protein>
    <submittedName>
        <fullName evidence="4">Farnesyl-diphosphate farnesyltransferase</fullName>
    </submittedName>
</protein>
<dbReference type="SUPFAM" id="SSF48576">
    <property type="entry name" value="Terpenoid synthases"/>
    <property type="match status" value="1"/>
</dbReference>
<dbReference type="EMBL" id="CAADFL010000140">
    <property type="protein sequence ID" value="VFK10441.1"/>
    <property type="molecule type" value="Genomic_DNA"/>
</dbReference>
<dbReference type="SFLD" id="SFLDG01018">
    <property type="entry name" value="Squalene/Phytoene_Synthase_Lik"/>
    <property type="match status" value="1"/>
</dbReference>
<reference evidence="4" key="1">
    <citation type="submission" date="2019-02" db="EMBL/GenBank/DDBJ databases">
        <authorList>
            <person name="Gruber-Vodicka R. H."/>
            <person name="Seah K. B. B."/>
        </authorList>
    </citation>
    <scope>NUCLEOTIDE SEQUENCE</scope>
    <source>
        <strain evidence="2">BECK_BZ163</strain>
        <strain evidence="4">BECK_BZ164</strain>
        <strain evidence="3">BECK_BZ165</strain>
    </source>
</reference>
<dbReference type="Gene3D" id="1.10.600.10">
    <property type="entry name" value="Farnesyl Diphosphate Synthase"/>
    <property type="match status" value="1"/>
</dbReference>
<dbReference type="InterPro" id="IPR044844">
    <property type="entry name" value="Trans_IPPS_euk-type"/>
</dbReference>
<proteinExistence type="predicted"/>
<accession>A0A450W069</accession>
<dbReference type="Pfam" id="PF00494">
    <property type="entry name" value="SQS_PSY"/>
    <property type="match status" value="1"/>
</dbReference>
<dbReference type="AlphaFoldDB" id="A0A450W069"/>
<dbReference type="SFLD" id="SFLDS00005">
    <property type="entry name" value="Isoprenoid_Synthase_Type_I"/>
    <property type="match status" value="1"/>
</dbReference>
<sequence length="352" mass="40040">MSRWIMQESSDMTDVAYQAYSLQGVSRTFALTIPQLPEKLRLQVGNAYLLCRICDTIEDEASLDIVQKEEFAGHFIRVLEGELSSEGFAATLSGSLTDTTPEAERDLIRNVPRVIRLTHGFTPTQRRVIGDCVREMAAGMIHYQKRQSLNGLRDVAELYDYCYYVAGVVGVMLTKLFCDYSQEIAKHREQLLQLAVSFGRGLQITNILKDIWEDRQRGACWLPRDVFSPCAFELQTIPDHRNDSCYLSGMENLIAITLLHLRDALRYTLLIPPEEKGIRRFCFWALGMALLTLRKINRHRNFQSGREVKISHLSVKATIAATELVVGGNQRAQWLFDVVEKGLPHDFSLPTP</sequence>
<dbReference type="EMBL" id="CAADEZ010000009">
    <property type="protein sequence ID" value="VFJ43570.1"/>
    <property type="molecule type" value="Genomic_DNA"/>
</dbReference>
<dbReference type="PROSITE" id="PS01044">
    <property type="entry name" value="SQUALEN_PHYTOEN_SYN_1"/>
    <property type="match status" value="1"/>
</dbReference>
<evidence type="ECO:0000313" key="3">
    <source>
        <dbReference type="EMBL" id="VFJ72056.1"/>
    </source>
</evidence>
<evidence type="ECO:0000256" key="1">
    <source>
        <dbReference type="ARBA" id="ARBA00022679"/>
    </source>
</evidence>
<gene>
    <name evidence="2" type="ORF">BECKFM1743A_GA0114220_1000918</name>
    <name evidence="4" type="ORF">BECKFM1743B_GA0114221_101406</name>
    <name evidence="3" type="ORF">BECKFM1743C_GA0114222_106281</name>
</gene>
<dbReference type="InterPro" id="IPR002060">
    <property type="entry name" value="Squ/phyt_synthse"/>
</dbReference>
<dbReference type="GO" id="GO:0051996">
    <property type="term" value="F:squalene synthase [NAD(P)H] activity"/>
    <property type="evidence" value="ECO:0007669"/>
    <property type="project" value="InterPro"/>
</dbReference>
<keyword evidence="1 4" id="KW-0808">Transferase</keyword>
<dbReference type="EMBL" id="CAADFA010000628">
    <property type="protein sequence ID" value="VFJ72056.1"/>
    <property type="molecule type" value="Genomic_DNA"/>
</dbReference>
<evidence type="ECO:0000313" key="2">
    <source>
        <dbReference type="EMBL" id="VFJ43570.1"/>
    </source>
</evidence>
<organism evidence="4">
    <name type="scientific">Candidatus Kentrum sp. FM</name>
    <dbReference type="NCBI Taxonomy" id="2126340"/>
    <lineage>
        <taxon>Bacteria</taxon>
        <taxon>Pseudomonadati</taxon>
        <taxon>Pseudomonadota</taxon>
        <taxon>Gammaproteobacteria</taxon>
        <taxon>Candidatus Kentrum</taxon>
    </lineage>
</organism>
<dbReference type="InterPro" id="IPR033904">
    <property type="entry name" value="Trans_IPPS_HH"/>
</dbReference>
<dbReference type="CDD" id="cd00683">
    <property type="entry name" value="Trans_IPPS_HH"/>
    <property type="match status" value="1"/>
</dbReference>
<dbReference type="InterPro" id="IPR019845">
    <property type="entry name" value="Squalene/phytoene_synthase_CS"/>
</dbReference>
<dbReference type="PANTHER" id="PTHR11626:SF2">
    <property type="entry name" value="SQUALENE SYNTHASE"/>
    <property type="match status" value="1"/>
</dbReference>
<dbReference type="InterPro" id="IPR008949">
    <property type="entry name" value="Isoprenoid_synthase_dom_sf"/>
</dbReference>
<dbReference type="GO" id="GO:0045338">
    <property type="term" value="P:farnesyl diphosphate metabolic process"/>
    <property type="evidence" value="ECO:0007669"/>
    <property type="project" value="InterPro"/>
</dbReference>
<dbReference type="PANTHER" id="PTHR11626">
    <property type="entry name" value="FARNESYL-DIPHOSPHATE FARNESYLTRANSFERASE"/>
    <property type="match status" value="1"/>
</dbReference>